<dbReference type="PANTHER" id="PTHR15193:SF2">
    <property type="match status" value="1"/>
</dbReference>
<comment type="caution">
    <text evidence="4">The sequence shown here is derived from an EMBL/GenBank/DDBJ whole genome shotgun (WGS) entry which is preliminary data.</text>
</comment>
<dbReference type="SMART" id="SM00409">
    <property type="entry name" value="IG"/>
    <property type="match status" value="1"/>
</dbReference>
<protein>
    <recommendedName>
        <fullName evidence="3">Ig-like domain-containing protein</fullName>
    </recommendedName>
</protein>
<dbReference type="InterPro" id="IPR003599">
    <property type="entry name" value="Ig_sub"/>
</dbReference>
<dbReference type="Pfam" id="PF07686">
    <property type="entry name" value="V-set"/>
    <property type="match status" value="1"/>
</dbReference>
<dbReference type="SUPFAM" id="SSF48726">
    <property type="entry name" value="Immunoglobulin"/>
    <property type="match status" value="1"/>
</dbReference>
<evidence type="ECO:0000313" key="4">
    <source>
        <dbReference type="EMBL" id="KAJ8369881.1"/>
    </source>
</evidence>
<dbReference type="InterPro" id="IPR007110">
    <property type="entry name" value="Ig-like_dom"/>
</dbReference>
<feature type="signal peptide" evidence="2">
    <location>
        <begin position="1"/>
        <end position="29"/>
    </location>
</feature>
<keyword evidence="5" id="KW-1185">Reference proteome</keyword>
<keyword evidence="1" id="KW-1133">Transmembrane helix</keyword>
<dbReference type="InterPro" id="IPR013783">
    <property type="entry name" value="Ig-like_fold"/>
</dbReference>
<evidence type="ECO:0000313" key="5">
    <source>
        <dbReference type="Proteomes" id="UP001152622"/>
    </source>
</evidence>
<feature type="domain" description="Ig-like" evidence="3">
    <location>
        <begin position="32"/>
        <end position="122"/>
    </location>
</feature>
<dbReference type="Gene3D" id="2.60.40.10">
    <property type="entry name" value="Immunoglobulins"/>
    <property type="match status" value="1"/>
</dbReference>
<dbReference type="Proteomes" id="UP001152622">
    <property type="component" value="Chromosome 3"/>
</dbReference>
<evidence type="ECO:0000259" key="3">
    <source>
        <dbReference type="PROSITE" id="PS50835"/>
    </source>
</evidence>
<accession>A0A9Q1FY73</accession>
<gene>
    <name evidence="4" type="ORF">SKAU_G00099090</name>
</gene>
<dbReference type="InterPro" id="IPR036179">
    <property type="entry name" value="Ig-like_dom_sf"/>
</dbReference>
<organism evidence="4 5">
    <name type="scientific">Synaphobranchus kaupii</name>
    <name type="common">Kaup's arrowtooth eel</name>
    <dbReference type="NCBI Taxonomy" id="118154"/>
    <lineage>
        <taxon>Eukaryota</taxon>
        <taxon>Metazoa</taxon>
        <taxon>Chordata</taxon>
        <taxon>Craniata</taxon>
        <taxon>Vertebrata</taxon>
        <taxon>Euteleostomi</taxon>
        <taxon>Actinopterygii</taxon>
        <taxon>Neopterygii</taxon>
        <taxon>Teleostei</taxon>
        <taxon>Anguilliformes</taxon>
        <taxon>Synaphobranchidae</taxon>
        <taxon>Synaphobranchus</taxon>
    </lineage>
</organism>
<evidence type="ECO:0000256" key="1">
    <source>
        <dbReference type="SAM" id="Phobius"/>
    </source>
</evidence>
<keyword evidence="1" id="KW-0812">Transmembrane</keyword>
<dbReference type="OrthoDB" id="9422899at2759"/>
<evidence type="ECO:0000256" key="2">
    <source>
        <dbReference type="SAM" id="SignalP"/>
    </source>
</evidence>
<name>A0A9Q1FY73_SYNKA</name>
<dbReference type="AlphaFoldDB" id="A0A9Q1FY73"/>
<dbReference type="SMART" id="SM00408">
    <property type="entry name" value="IGc2"/>
    <property type="match status" value="1"/>
</dbReference>
<dbReference type="InterPro" id="IPR013106">
    <property type="entry name" value="Ig_V-set"/>
</dbReference>
<keyword evidence="2" id="KW-0732">Signal</keyword>
<dbReference type="EMBL" id="JAINUF010000003">
    <property type="protein sequence ID" value="KAJ8369881.1"/>
    <property type="molecule type" value="Genomic_DNA"/>
</dbReference>
<dbReference type="PROSITE" id="PS50835">
    <property type="entry name" value="IG_LIKE"/>
    <property type="match status" value="1"/>
</dbReference>
<dbReference type="InterPro" id="IPR003598">
    <property type="entry name" value="Ig_sub2"/>
</dbReference>
<feature type="transmembrane region" description="Helical" evidence="1">
    <location>
        <begin position="172"/>
        <end position="199"/>
    </location>
</feature>
<dbReference type="PANTHER" id="PTHR15193">
    <property type="entry name" value="CD83 ANTIGEN"/>
    <property type="match status" value="1"/>
</dbReference>
<proteinExistence type="predicted"/>
<keyword evidence="1" id="KW-0472">Membrane</keyword>
<sequence length="212" mass="23327">MFSGCFLRSLSYFFVGVILRSSGSHSINAECGENITLPCDATRHAKQYRSVTWYKFHSNIRTGIIMKVGDKEKLFRTAKMAKFGEGESLLVPSVRPEDSGVYECRLAAYIGDENKESKLHLNVSECVTPTGTTVTPTGTTVTPIGTTPALDTVTGMMFTSSHPCMDQEVSPVLIISSFSVVAFVKVILSILSVGVLLTIRARDERRRMGMWT</sequence>
<reference evidence="4" key="1">
    <citation type="journal article" date="2023" name="Science">
        <title>Genome structures resolve the early diversification of teleost fishes.</title>
        <authorList>
            <person name="Parey E."/>
            <person name="Louis A."/>
            <person name="Montfort J."/>
            <person name="Bouchez O."/>
            <person name="Roques C."/>
            <person name="Iampietro C."/>
            <person name="Lluch J."/>
            <person name="Castinel A."/>
            <person name="Donnadieu C."/>
            <person name="Desvignes T."/>
            <person name="Floi Bucao C."/>
            <person name="Jouanno E."/>
            <person name="Wen M."/>
            <person name="Mejri S."/>
            <person name="Dirks R."/>
            <person name="Jansen H."/>
            <person name="Henkel C."/>
            <person name="Chen W.J."/>
            <person name="Zahm M."/>
            <person name="Cabau C."/>
            <person name="Klopp C."/>
            <person name="Thompson A.W."/>
            <person name="Robinson-Rechavi M."/>
            <person name="Braasch I."/>
            <person name="Lecointre G."/>
            <person name="Bobe J."/>
            <person name="Postlethwait J.H."/>
            <person name="Berthelot C."/>
            <person name="Roest Crollius H."/>
            <person name="Guiguen Y."/>
        </authorList>
    </citation>
    <scope>NUCLEOTIDE SEQUENCE</scope>
    <source>
        <strain evidence="4">WJC10195</strain>
    </source>
</reference>
<feature type="chain" id="PRO_5040399290" description="Ig-like domain-containing protein" evidence="2">
    <location>
        <begin position="30"/>
        <end position="212"/>
    </location>
</feature>